<dbReference type="InterPro" id="IPR000878">
    <property type="entry name" value="4pyrrol_Mease"/>
</dbReference>
<dbReference type="OrthoDB" id="9809084at2"/>
<evidence type="ECO:0000313" key="9">
    <source>
        <dbReference type="Proteomes" id="UP000186400"/>
    </source>
</evidence>
<dbReference type="InterPro" id="IPR008189">
    <property type="entry name" value="rRNA_ssu_MeTfrase_I"/>
</dbReference>
<dbReference type="STRING" id="159291.SAMN05920897_1592"/>
<comment type="catalytic activity">
    <reaction evidence="6">
        <text>cytidine(1402) in 16S rRNA + S-adenosyl-L-methionine = 2'-O-methylcytidine(1402) in 16S rRNA + S-adenosyl-L-homocysteine + H(+)</text>
        <dbReference type="Rhea" id="RHEA:42924"/>
        <dbReference type="Rhea" id="RHEA-COMP:10285"/>
        <dbReference type="Rhea" id="RHEA-COMP:10286"/>
        <dbReference type="ChEBI" id="CHEBI:15378"/>
        <dbReference type="ChEBI" id="CHEBI:57856"/>
        <dbReference type="ChEBI" id="CHEBI:59789"/>
        <dbReference type="ChEBI" id="CHEBI:74495"/>
        <dbReference type="ChEBI" id="CHEBI:82748"/>
        <dbReference type="EC" id="2.1.1.198"/>
    </reaction>
</comment>
<dbReference type="RefSeq" id="WP_076490039.1">
    <property type="nucleotide sequence ID" value="NZ_FTMS01000059.1"/>
</dbReference>
<dbReference type="NCBIfam" id="TIGR00096">
    <property type="entry name" value="16S rRNA (cytidine(1402)-2'-O)-methyltransferase"/>
    <property type="match status" value="1"/>
</dbReference>
<comment type="function">
    <text evidence="6">Catalyzes the 2'-O-methylation of the ribose of cytidine 1402 (C1402) in 16S rRNA.</text>
</comment>
<accession>A0A1N6YJD9</accession>
<feature type="domain" description="Tetrapyrrole methylase" evidence="7">
    <location>
        <begin position="4"/>
        <end position="202"/>
    </location>
</feature>
<dbReference type="InterPro" id="IPR014776">
    <property type="entry name" value="4pyrrole_Mease_sub2"/>
</dbReference>
<dbReference type="InterPro" id="IPR035996">
    <property type="entry name" value="4pyrrol_Methylase_sf"/>
</dbReference>
<evidence type="ECO:0000256" key="4">
    <source>
        <dbReference type="ARBA" id="ARBA00022679"/>
    </source>
</evidence>
<keyword evidence="4 6" id="KW-0808">Transferase</keyword>
<evidence type="ECO:0000256" key="6">
    <source>
        <dbReference type="HAMAP-Rule" id="MF_01877"/>
    </source>
</evidence>
<sequence>MAELFVVATPIGNLGDITLRAVEVLRRCHTIACEDTRHSRKLLSHLGISAPLLSCRGQNTQQAVPRILGILQEGGDVAYISDAGTPGVSDPGSALVRGVRQAGFSVVPLPGASAVTALVSVSGVAGRGWYFEGFLPPKGEKRLKRIKELVQRGDSVIFYESPHRIVRFLGELRQGAPGGQIVLGRELTKLHEEIVTGSVEEVASLVESGEIPARGEFVLLVWTDKSR</sequence>
<reference evidence="8 9" key="1">
    <citation type="submission" date="2017-01" db="EMBL/GenBank/DDBJ databases">
        <authorList>
            <person name="Mah S.A."/>
            <person name="Swanson W.J."/>
            <person name="Moy G.W."/>
            <person name="Vacquier V.D."/>
        </authorList>
    </citation>
    <scope>NUCLEOTIDE SEQUENCE [LARGE SCALE GENOMIC DNA]</scope>
    <source>
        <strain evidence="8 9">ASpG1</strain>
    </source>
</reference>
<evidence type="ECO:0000256" key="5">
    <source>
        <dbReference type="ARBA" id="ARBA00022691"/>
    </source>
</evidence>
<dbReference type="Pfam" id="PF00590">
    <property type="entry name" value="TP_methylase"/>
    <property type="match status" value="1"/>
</dbReference>
<keyword evidence="3 6" id="KW-0489">Methyltransferase</keyword>
<dbReference type="FunFam" id="3.40.1010.10:FF:000007">
    <property type="entry name" value="Ribosomal RNA small subunit methyltransferase I"/>
    <property type="match status" value="1"/>
</dbReference>
<dbReference type="Gene3D" id="3.40.1010.10">
    <property type="entry name" value="Cobalt-precorrin-4 Transmethylase, Domain 1"/>
    <property type="match status" value="1"/>
</dbReference>
<dbReference type="EC" id="2.1.1.198" evidence="6"/>
<dbReference type="InterPro" id="IPR014777">
    <property type="entry name" value="4pyrrole_Mease_sub1"/>
</dbReference>
<dbReference type="Gene3D" id="3.30.950.10">
    <property type="entry name" value="Methyltransferase, Cobalt-precorrin-4 Transmethylase, Domain 2"/>
    <property type="match status" value="1"/>
</dbReference>
<dbReference type="InterPro" id="IPR018063">
    <property type="entry name" value="SAM_MeTrfase_RsmI_CS"/>
</dbReference>
<gene>
    <name evidence="6" type="primary">rsmI</name>
    <name evidence="8" type="ORF">SAMN05920897_1592</name>
</gene>
<keyword evidence="1 6" id="KW-0963">Cytoplasm</keyword>
<comment type="similarity">
    <text evidence="6">Belongs to the methyltransferase superfamily. RsmI family.</text>
</comment>
<keyword evidence="5 6" id="KW-0949">S-adenosyl-L-methionine</keyword>
<evidence type="ECO:0000259" key="7">
    <source>
        <dbReference type="Pfam" id="PF00590"/>
    </source>
</evidence>
<evidence type="ECO:0000256" key="3">
    <source>
        <dbReference type="ARBA" id="ARBA00022603"/>
    </source>
</evidence>
<dbReference type="EMBL" id="FTMS01000059">
    <property type="protein sequence ID" value="SIR14640.1"/>
    <property type="molecule type" value="Genomic_DNA"/>
</dbReference>
<proteinExistence type="inferred from homology"/>
<dbReference type="HAMAP" id="MF_01877">
    <property type="entry name" value="16SrRNA_methyltr_I"/>
    <property type="match status" value="1"/>
</dbReference>
<keyword evidence="2 6" id="KW-0698">rRNA processing</keyword>
<comment type="subcellular location">
    <subcellularLocation>
        <location evidence="6">Cytoplasm</location>
    </subcellularLocation>
</comment>
<protein>
    <recommendedName>
        <fullName evidence="6">Ribosomal RNA small subunit methyltransferase I</fullName>
        <ecNumber evidence="6">2.1.1.198</ecNumber>
    </recommendedName>
    <alternativeName>
        <fullName evidence="6">16S rRNA 2'-O-ribose C1402 methyltransferase</fullName>
    </alternativeName>
    <alternativeName>
        <fullName evidence="6">rRNA (cytidine-2'-O-)-methyltransferase RsmI</fullName>
    </alternativeName>
</protein>
<dbReference type="PROSITE" id="PS01296">
    <property type="entry name" value="RSMI"/>
    <property type="match status" value="1"/>
</dbReference>
<keyword evidence="9" id="KW-1185">Reference proteome</keyword>
<dbReference type="CDD" id="cd11648">
    <property type="entry name" value="RsmI"/>
    <property type="match status" value="1"/>
</dbReference>
<evidence type="ECO:0000313" key="8">
    <source>
        <dbReference type="EMBL" id="SIR14640.1"/>
    </source>
</evidence>
<dbReference type="GO" id="GO:0070677">
    <property type="term" value="F:rRNA (cytosine-2'-O-)-methyltransferase activity"/>
    <property type="evidence" value="ECO:0007669"/>
    <property type="project" value="UniProtKB-UniRule"/>
</dbReference>
<dbReference type="PANTHER" id="PTHR46111">
    <property type="entry name" value="RIBOSOMAL RNA SMALL SUBUNIT METHYLTRANSFERASE I"/>
    <property type="match status" value="1"/>
</dbReference>
<evidence type="ECO:0000256" key="1">
    <source>
        <dbReference type="ARBA" id="ARBA00022490"/>
    </source>
</evidence>
<dbReference type="SUPFAM" id="SSF53790">
    <property type="entry name" value="Tetrapyrrole methylase"/>
    <property type="match status" value="1"/>
</dbReference>
<dbReference type="PIRSF" id="PIRSF005917">
    <property type="entry name" value="MTase_YraL"/>
    <property type="match status" value="1"/>
</dbReference>
<organism evidence="8 9">
    <name type="scientific">Alkalispirochaeta americana</name>
    <dbReference type="NCBI Taxonomy" id="159291"/>
    <lineage>
        <taxon>Bacteria</taxon>
        <taxon>Pseudomonadati</taxon>
        <taxon>Spirochaetota</taxon>
        <taxon>Spirochaetia</taxon>
        <taxon>Spirochaetales</taxon>
        <taxon>Spirochaetaceae</taxon>
        <taxon>Alkalispirochaeta</taxon>
    </lineage>
</organism>
<evidence type="ECO:0000256" key="2">
    <source>
        <dbReference type="ARBA" id="ARBA00022552"/>
    </source>
</evidence>
<dbReference type="GO" id="GO:0005737">
    <property type="term" value="C:cytoplasm"/>
    <property type="evidence" value="ECO:0007669"/>
    <property type="project" value="UniProtKB-SubCell"/>
</dbReference>
<name>A0A1N6YJD9_9SPIO</name>
<dbReference type="Proteomes" id="UP000186400">
    <property type="component" value="Unassembled WGS sequence"/>
</dbReference>
<dbReference type="PANTHER" id="PTHR46111:SF1">
    <property type="entry name" value="RIBOSOMAL RNA SMALL SUBUNIT METHYLTRANSFERASE I"/>
    <property type="match status" value="1"/>
</dbReference>
<dbReference type="AlphaFoldDB" id="A0A1N6YJD9"/>